<evidence type="ECO:0000256" key="1">
    <source>
        <dbReference type="ARBA" id="ARBA00004442"/>
    </source>
</evidence>
<gene>
    <name evidence="9" type="ORF">ACFS6I_11970</name>
</gene>
<feature type="domain" description="SusD-like N-terminal" evidence="8">
    <location>
        <begin position="21"/>
        <end position="222"/>
    </location>
</feature>
<dbReference type="InterPro" id="IPR033985">
    <property type="entry name" value="SusD-like_N"/>
</dbReference>
<evidence type="ECO:0000313" key="10">
    <source>
        <dbReference type="Proteomes" id="UP001597509"/>
    </source>
</evidence>
<protein>
    <submittedName>
        <fullName evidence="9">RagB/SusD family nutrient uptake outer membrane protein</fullName>
    </submittedName>
</protein>
<evidence type="ECO:0000256" key="6">
    <source>
        <dbReference type="PROSITE-ProRule" id="PRU00339"/>
    </source>
</evidence>
<accession>A0ABW5YVZ4</accession>
<evidence type="ECO:0000256" key="5">
    <source>
        <dbReference type="ARBA" id="ARBA00023237"/>
    </source>
</evidence>
<dbReference type="InterPro" id="IPR012944">
    <property type="entry name" value="SusD_RagB_dom"/>
</dbReference>
<evidence type="ECO:0000256" key="2">
    <source>
        <dbReference type="ARBA" id="ARBA00006275"/>
    </source>
</evidence>
<dbReference type="Gene3D" id="1.25.40.390">
    <property type="match status" value="1"/>
</dbReference>
<name>A0ABW5YVZ4_9SPHI</name>
<dbReference type="InterPro" id="IPR011990">
    <property type="entry name" value="TPR-like_helical_dom_sf"/>
</dbReference>
<dbReference type="PROSITE" id="PS50005">
    <property type="entry name" value="TPR"/>
    <property type="match status" value="1"/>
</dbReference>
<dbReference type="PROSITE" id="PS51257">
    <property type="entry name" value="PROKAR_LIPOPROTEIN"/>
    <property type="match status" value="1"/>
</dbReference>
<dbReference type="SUPFAM" id="SSF48452">
    <property type="entry name" value="TPR-like"/>
    <property type="match status" value="1"/>
</dbReference>
<keyword evidence="4" id="KW-0472">Membrane</keyword>
<keyword evidence="3" id="KW-0732">Signal</keyword>
<comment type="similarity">
    <text evidence="2">Belongs to the SusD family.</text>
</comment>
<reference evidence="10" key="1">
    <citation type="journal article" date="2019" name="Int. J. Syst. Evol. Microbiol.">
        <title>The Global Catalogue of Microorganisms (GCM) 10K type strain sequencing project: providing services to taxonomists for standard genome sequencing and annotation.</title>
        <authorList>
            <consortium name="The Broad Institute Genomics Platform"/>
            <consortium name="The Broad Institute Genome Sequencing Center for Infectious Disease"/>
            <person name="Wu L."/>
            <person name="Ma J."/>
        </authorList>
    </citation>
    <scope>NUCLEOTIDE SEQUENCE [LARGE SCALE GENOMIC DNA]</scope>
    <source>
        <strain evidence="10">KCTC 22209</strain>
    </source>
</reference>
<dbReference type="Pfam" id="PF07980">
    <property type="entry name" value="SusD_RagB"/>
    <property type="match status" value="1"/>
</dbReference>
<dbReference type="SMART" id="SM00028">
    <property type="entry name" value="TPR"/>
    <property type="match status" value="2"/>
</dbReference>
<organism evidence="9 10">
    <name type="scientific">Sphingobacterium anhuiense</name>
    <dbReference type="NCBI Taxonomy" id="493780"/>
    <lineage>
        <taxon>Bacteria</taxon>
        <taxon>Pseudomonadati</taxon>
        <taxon>Bacteroidota</taxon>
        <taxon>Sphingobacteriia</taxon>
        <taxon>Sphingobacteriales</taxon>
        <taxon>Sphingobacteriaceae</taxon>
        <taxon>Sphingobacterium</taxon>
    </lineage>
</organism>
<evidence type="ECO:0000259" key="7">
    <source>
        <dbReference type="Pfam" id="PF07980"/>
    </source>
</evidence>
<dbReference type="Proteomes" id="UP001597509">
    <property type="component" value="Unassembled WGS sequence"/>
</dbReference>
<keyword evidence="10" id="KW-1185">Reference proteome</keyword>
<comment type="caution">
    <text evidence="9">The sequence shown here is derived from an EMBL/GenBank/DDBJ whole genome shotgun (WGS) entry which is preliminary data.</text>
</comment>
<sequence length="452" mass="51203">MKIQIFSIGIALVLVFSSCSNFLEEKPDIKMVVPKSLDDAEFLLNDYTTMNTAYPVYGEWSTDQYDVSAETFDGVMNLDQRNAHTWTDEPYNDVVQWQRPYKVVYNANQALDIISKLGAESASEKAKNLIGMAHFFRAFAFQQVAEVFAPAYQQETASAEMGIPLRLDPGIDAPSTRASLKHTYEQIISDYKVAAGRLPISETIKGRPFRASAYAGLARAYLYMGDYQQAYNYADSSLQTHSELMDFNILKATDNLPIPKFNVEVLFAAVSANAGPMSLFNGLVDSLLYKSYENNDLRRVIYFATNVYPENSYGFKGNYDKANNNLFVGLTTSEMYLVKAEAAVRIGKISEALLAINTLLRKRQDKNNYVPITETNPDVLLLLVLQERQKELLFRGRRWSDLKRLNLDARFQKNLTRIVNGVTYTLPFNSRKYAFRLPEPVVSVGKLPQNNR</sequence>
<dbReference type="InterPro" id="IPR019734">
    <property type="entry name" value="TPR_rpt"/>
</dbReference>
<evidence type="ECO:0000256" key="3">
    <source>
        <dbReference type="ARBA" id="ARBA00022729"/>
    </source>
</evidence>
<evidence type="ECO:0000259" key="8">
    <source>
        <dbReference type="Pfam" id="PF14322"/>
    </source>
</evidence>
<feature type="repeat" description="TPR" evidence="6">
    <location>
        <begin position="211"/>
        <end position="244"/>
    </location>
</feature>
<dbReference type="RefSeq" id="WP_380920799.1">
    <property type="nucleotide sequence ID" value="NZ_JBHUPE010000004.1"/>
</dbReference>
<proteinExistence type="inferred from homology"/>
<comment type="subcellular location">
    <subcellularLocation>
        <location evidence="1">Cell outer membrane</location>
    </subcellularLocation>
</comment>
<evidence type="ECO:0000256" key="4">
    <source>
        <dbReference type="ARBA" id="ARBA00023136"/>
    </source>
</evidence>
<keyword evidence="6" id="KW-0802">TPR repeat</keyword>
<dbReference type="Pfam" id="PF14322">
    <property type="entry name" value="SusD-like_3"/>
    <property type="match status" value="1"/>
</dbReference>
<dbReference type="EMBL" id="JBHUPE010000004">
    <property type="protein sequence ID" value="MFD2904649.1"/>
    <property type="molecule type" value="Genomic_DNA"/>
</dbReference>
<evidence type="ECO:0000313" key="9">
    <source>
        <dbReference type="EMBL" id="MFD2904649.1"/>
    </source>
</evidence>
<keyword evidence="5" id="KW-0998">Cell outer membrane</keyword>
<feature type="domain" description="RagB/SusD" evidence="7">
    <location>
        <begin position="332"/>
        <end position="416"/>
    </location>
</feature>